<keyword evidence="2" id="KW-1185">Reference proteome</keyword>
<protein>
    <recommendedName>
        <fullName evidence="3">HMA domain-containing protein</fullName>
    </recommendedName>
</protein>
<dbReference type="CDD" id="cd00371">
    <property type="entry name" value="HMA"/>
    <property type="match status" value="1"/>
</dbReference>
<comment type="caution">
    <text evidence="1">The sequence shown here is derived from an EMBL/GenBank/DDBJ whole genome shotgun (WGS) entry which is preliminary data.</text>
</comment>
<dbReference type="InterPro" id="IPR006121">
    <property type="entry name" value="HMA_dom"/>
</dbReference>
<dbReference type="NCBIfam" id="NF040898">
    <property type="entry name" value="CC_mini_metal"/>
    <property type="match status" value="1"/>
</dbReference>
<name>A0A0E9LZW7_9BACT</name>
<dbReference type="InterPro" id="IPR036163">
    <property type="entry name" value="HMA_dom_sf"/>
</dbReference>
<sequence length="111" mass="13070">MDDYKKEIVLSFKKHLKDDDIFILKSNLEKVKGIESINIATQSVSIEYVSLHLTEEMVKEIIKDAGYPLRELKKRRKGFFRRFIDDLARSNRESFGNKKLDCCDLKQKNSK</sequence>
<dbReference type="SUPFAM" id="SSF55008">
    <property type="entry name" value="HMA, heavy metal-associated domain"/>
    <property type="match status" value="1"/>
</dbReference>
<accession>A0A0E9LZW7</accession>
<organism evidence="1 2">
    <name type="scientific">Geofilum rubicundum JCM 15548</name>
    <dbReference type="NCBI Taxonomy" id="1236989"/>
    <lineage>
        <taxon>Bacteria</taxon>
        <taxon>Pseudomonadati</taxon>
        <taxon>Bacteroidota</taxon>
        <taxon>Bacteroidia</taxon>
        <taxon>Marinilabiliales</taxon>
        <taxon>Marinilabiliaceae</taxon>
        <taxon>Geofilum</taxon>
    </lineage>
</organism>
<dbReference type="EMBL" id="BAZW01000022">
    <property type="protein sequence ID" value="GAO30395.1"/>
    <property type="molecule type" value="Genomic_DNA"/>
</dbReference>
<dbReference type="AlphaFoldDB" id="A0A0E9LZW7"/>
<dbReference type="Gene3D" id="3.30.70.100">
    <property type="match status" value="1"/>
</dbReference>
<dbReference type="OrthoDB" id="9813965at2"/>
<evidence type="ECO:0008006" key="3">
    <source>
        <dbReference type="Google" id="ProtNLM"/>
    </source>
</evidence>
<evidence type="ECO:0000313" key="1">
    <source>
        <dbReference type="EMBL" id="GAO30395.1"/>
    </source>
</evidence>
<evidence type="ECO:0000313" key="2">
    <source>
        <dbReference type="Proteomes" id="UP000032900"/>
    </source>
</evidence>
<proteinExistence type="predicted"/>
<dbReference type="RefSeq" id="WP_062125341.1">
    <property type="nucleotide sequence ID" value="NZ_BAZW01000022.1"/>
</dbReference>
<dbReference type="Proteomes" id="UP000032900">
    <property type="component" value="Unassembled WGS sequence"/>
</dbReference>
<dbReference type="STRING" id="1236989.JCM15548_12660"/>
<dbReference type="GO" id="GO:0046872">
    <property type="term" value="F:metal ion binding"/>
    <property type="evidence" value="ECO:0007669"/>
    <property type="project" value="InterPro"/>
</dbReference>
<reference evidence="1 2" key="1">
    <citation type="journal article" date="2015" name="Microbes Environ.">
        <title>Distribution and evolution of nitrogen fixation genes in the phylum bacteroidetes.</title>
        <authorList>
            <person name="Inoue J."/>
            <person name="Oshima K."/>
            <person name="Suda W."/>
            <person name="Sakamoto M."/>
            <person name="Iino T."/>
            <person name="Noda S."/>
            <person name="Hongoh Y."/>
            <person name="Hattori M."/>
            <person name="Ohkuma M."/>
        </authorList>
    </citation>
    <scope>NUCLEOTIDE SEQUENCE [LARGE SCALE GENOMIC DNA]</scope>
    <source>
        <strain evidence="1">JCM 15548</strain>
    </source>
</reference>
<gene>
    <name evidence="1" type="ORF">JCM15548_12660</name>
</gene>